<evidence type="ECO:0000313" key="3">
    <source>
        <dbReference type="Proteomes" id="UP000004088"/>
    </source>
</evidence>
<dbReference type="HOGENOM" id="CLU_1358908_0_0_4"/>
<dbReference type="Proteomes" id="UP000004088">
    <property type="component" value="Unassembled WGS sequence"/>
</dbReference>
<evidence type="ECO:0000313" key="2">
    <source>
        <dbReference type="EMBL" id="EGC18309.1"/>
    </source>
</evidence>
<dbReference type="STRING" id="888741.HMPREF9098_0458"/>
<dbReference type="InterPro" id="IPR012433">
    <property type="entry name" value="Imm11"/>
</dbReference>
<name>F0EX80_9NEIS</name>
<keyword evidence="3" id="KW-1185">Reference proteome</keyword>
<reference evidence="2 3" key="1">
    <citation type="submission" date="2011-01" db="EMBL/GenBank/DDBJ databases">
        <authorList>
            <person name="Muzny D."/>
            <person name="Qin X."/>
            <person name="Deng J."/>
            <person name="Jiang H."/>
            <person name="Liu Y."/>
            <person name="Qu J."/>
            <person name="Song X.-Z."/>
            <person name="Zhang L."/>
            <person name="Thornton R."/>
            <person name="Coyle M."/>
            <person name="Francisco L."/>
            <person name="Jackson L."/>
            <person name="Javaid M."/>
            <person name="Korchina V."/>
            <person name="Kovar C."/>
            <person name="Mata R."/>
            <person name="Mathew T."/>
            <person name="Ngo R."/>
            <person name="Nguyen L."/>
            <person name="Nguyen N."/>
            <person name="Okwuonu G."/>
            <person name="Ongeri F."/>
            <person name="Pham C."/>
            <person name="Simmons D."/>
            <person name="Wilczek-Boney K."/>
            <person name="Hale W."/>
            <person name="Jakkamsetti A."/>
            <person name="Pham P."/>
            <person name="Ruth R."/>
            <person name="San Lucas F."/>
            <person name="Warren J."/>
            <person name="Zhang J."/>
            <person name="Zhao Z."/>
            <person name="Zhou C."/>
            <person name="Zhu D."/>
            <person name="Lee S."/>
            <person name="Bess C."/>
            <person name="Blankenburg K."/>
            <person name="Forbes L."/>
            <person name="Fu Q."/>
            <person name="Gubbala S."/>
            <person name="Hirani K."/>
            <person name="Jayaseelan J.C."/>
            <person name="Lara F."/>
            <person name="Munidasa M."/>
            <person name="Palculict T."/>
            <person name="Patil S."/>
            <person name="Pu L.-L."/>
            <person name="Saada N."/>
            <person name="Tang L."/>
            <person name="Weissenberger G."/>
            <person name="Zhu Y."/>
            <person name="Hemphill L."/>
            <person name="Shang Y."/>
            <person name="Youmans B."/>
            <person name="Ayvaz T."/>
            <person name="Ross M."/>
            <person name="Santibanez J."/>
            <person name="Aqrawi P."/>
            <person name="Gross S."/>
            <person name="Joshi V."/>
            <person name="Fowler G."/>
            <person name="Nazareth L."/>
            <person name="Reid J."/>
            <person name="Worley K."/>
            <person name="Petrosino J."/>
            <person name="Highlander S."/>
            <person name="Gibbs R."/>
        </authorList>
    </citation>
    <scope>NUCLEOTIDE SEQUENCE [LARGE SCALE GENOMIC DNA]</scope>
    <source>
        <strain evidence="2 3">ATCC 33394</strain>
    </source>
</reference>
<gene>
    <name evidence="2" type="ORF">HMPREF9098_0458</name>
</gene>
<evidence type="ECO:0000259" key="1">
    <source>
        <dbReference type="Pfam" id="PF07791"/>
    </source>
</evidence>
<protein>
    <recommendedName>
        <fullName evidence="1">Immunity MXAN-0049 protein domain-containing protein</fullName>
    </recommendedName>
</protein>
<dbReference type="Pfam" id="PF07791">
    <property type="entry name" value="Imm11"/>
    <property type="match status" value="1"/>
</dbReference>
<feature type="domain" description="Immunity MXAN-0049 protein" evidence="1">
    <location>
        <begin position="57"/>
        <end position="190"/>
    </location>
</feature>
<dbReference type="RefSeq" id="WP_003781501.1">
    <property type="nucleotide sequence ID" value="NZ_GL870929.1"/>
</dbReference>
<proteinExistence type="predicted"/>
<comment type="caution">
    <text evidence="2">The sequence shown here is derived from an EMBL/GenBank/DDBJ whole genome shotgun (WGS) entry which is preliminary data.</text>
</comment>
<sequence length="201" mass="22817">MIHQWTSAPYLKYAGYLGKTEEDESAIAWNSPALGTPLPPLSQWKTPTLVQYIGDRRIRKPRIIADAVSTGGIHLISQKAADALHDIWDKHATLYPVLLEDKPEEPYYMVVVHTVIDCLDREQSIGSKALEETARGQKGYFDTVTEWVMREEEIGDNELFVLPDSDTEIYTTEAFKQRVLQAGLTGFGFVRYSYDDEPFIS</sequence>
<dbReference type="AlphaFoldDB" id="F0EX80"/>
<dbReference type="EMBL" id="AEWV01000006">
    <property type="protein sequence ID" value="EGC18309.1"/>
    <property type="molecule type" value="Genomic_DNA"/>
</dbReference>
<organism evidence="2 3">
    <name type="scientific">Kingella denitrificans ATCC 33394</name>
    <dbReference type="NCBI Taxonomy" id="888741"/>
    <lineage>
        <taxon>Bacteria</taxon>
        <taxon>Pseudomonadati</taxon>
        <taxon>Pseudomonadota</taxon>
        <taxon>Betaproteobacteria</taxon>
        <taxon>Neisseriales</taxon>
        <taxon>Neisseriaceae</taxon>
        <taxon>Kingella</taxon>
    </lineage>
</organism>
<accession>F0EX80</accession>